<organism evidence="11 12">
    <name type="scientific">Oryzias melastigma</name>
    <name type="common">Marine medaka</name>
    <dbReference type="NCBI Taxonomy" id="30732"/>
    <lineage>
        <taxon>Eukaryota</taxon>
        <taxon>Metazoa</taxon>
        <taxon>Chordata</taxon>
        <taxon>Craniata</taxon>
        <taxon>Vertebrata</taxon>
        <taxon>Euteleostomi</taxon>
        <taxon>Actinopterygii</taxon>
        <taxon>Neopterygii</taxon>
        <taxon>Teleostei</taxon>
        <taxon>Neoteleostei</taxon>
        <taxon>Acanthomorphata</taxon>
        <taxon>Ovalentaria</taxon>
        <taxon>Atherinomorphae</taxon>
        <taxon>Beloniformes</taxon>
        <taxon>Adrianichthyidae</taxon>
        <taxon>Oryziinae</taxon>
        <taxon>Oryzias</taxon>
    </lineage>
</organism>
<keyword evidence="5 10" id="KW-0964">Secreted</keyword>
<dbReference type="AlphaFoldDB" id="A0A834FKG9"/>
<evidence type="ECO:0000256" key="3">
    <source>
        <dbReference type="ARBA" id="ARBA00011144"/>
    </source>
</evidence>
<feature type="disulfide bond" evidence="9">
    <location>
        <begin position="80"/>
        <end position="136"/>
    </location>
</feature>
<dbReference type="SUPFAM" id="SSF47266">
    <property type="entry name" value="4-helical cytokines"/>
    <property type="match status" value="1"/>
</dbReference>
<dbReference type="InterPro" id="IPR009079">
    <property type="entry name" value="4_helix_cytokine-like_core"/>
</dbReference>
<reference evidence="11" key="1">
    <citation type="journal article" name="BMC Genomics">
        <title>Long-read sequencing and de novo genome assembly of marine medaka (Oryzias melastigma).</title>
        <authorList>
            <person name="Liang P."/>
            <person name="Saqib H.S.A."/>
            <person name="Ni X."/>
            <person name="Shen Y."/>
        </authorList>
    </citation>
    <scope>NUCLEOTIDE SEQUENCE</scope>
    <source>
        <strain evidence="11">Bigg-433</strain>
    </source>
</reference>
<dbReference type="Pfam" id="PF00726">
    <property type="entry name" value="IL10"/>
    <property type="match status" value="1"/>
</dbReference>
<dbReference type="InterPro" id="IPR020423">
    <property type="entry name" value="IL-10_CS"/>
</dbReference>
<evidence type="ECO:0000256" key="7">
    <source>
        <dbReference type="ARBA" id="ARBA00023157"/>
    </source>
</evidence>
<dbReference type="PANTHER" id="PTHR48482:SF5">
    <property type="entry name" value="INTERLEUKIN-10"/>
    <property type="match status" value="1"/>
</dbReference>
<evidence type="ECO:0000256" key="10">
    <source>
        <dbReference type="RuleBase" id="RU368043"/>
    </source>
</evidence>
<accession>A0A834FKG9</accession>
<dbReference type="GO" id="GO:0005125">
    <property type="term" value="F:cytokine activity"/>
    <property type="evidence" value="ECO:0007669"/>
    <property type="project" value="UniProtKB-UniRule"/>
</dbReference>
<comment type="subcellular location">
    <subcellularLocation>
        <location evidence="1 10">Secreted</location>
    </subcellularLocation>
</comment>
<proteinExistence type="inferred from homology"/>
<evidence type="ECO:0000256" key="1">
    <source>
        <dbReference type="ARBA" id="ARBA00004613"/>
    </source>
</evidence>
<feature type="chain" id="PRO_5033110497" description="Interleukin family protein" evidence="10">
    <location>
        <begin position="23"/>
        <end position="181"/>
    </location>
</feature>
<dbReference type="Proteomes" id="UP000646548">
    <property type="component" value="Unassembled WGS sequence"/>
</dbReference>
<keyword evidence="8" id="KW-0325">Glycoprotein</keyword>
<dbReference type="InterPro" id="IPR000098">
    <property type="entry name" value="IL-10"/>
</dbReference>
<keyword evidence="6 10" id="KW-0732">Signal</keyword>
<dbReference type="PRINTS" id="PR01294">
    <property type="entry name" value="INTRLEUKIN10"/>
</dbReference>
<keyword evidence="4 10" id="KW-0202">Cytokine</keyword>
<comment type="function">
    <text evidence="10">Immune regulatory cytokine.</text>
</comment>
<evidence type="ECO:0000256" key="5">
    <source>
        <dbReference type="ARBA" id="ARBA00022525"/>
    </source>
</evidence>
<gene>
    <name evidence="11" type="ORF">FQA47_024796</name>
</gene>
<feature type="disulfide bond" evidence="9">
    <location>
        <begin position="31"/>
        <end position="130"/>
    </location>
</feature>
<keyword evidence="7 9" id="KW-1015">Disulfide bond</keyword>
<comment type="similarity">
    <text evidence="2 10">Belongs to the IL-10 family.</text>
</comment>
<evidence type="ECO:0000256" key="2">
    <source>
        <dbReference type="ARBA" id="ARBA00008813"/>
    </source>
</evidence>
<dbReference type="Gene3D" id="1.20.1250.10">
    <property type="match status" value="1"/>
</dbReference>
<evidence type="ECO:0000256" key="4">
    <source>
        <dbReference type="ARBA" id="ARBA00022514"/>
    </source>
</evidence>
<sequence>MAPWSHLLCVLVLLSVLAETLSTPICNNQCCRFVEGFPARLRELRVSFLHIRDFYTANDDLDSALLDQTVEDSIKSDFACQTIDSILGFYLSTILPKAAASATDDTANLKPHVESIQEIFDQLKSDVTQCRHYFSCKKHFDISNLTSTYNQMANKGLFKAMGELDLFFNYIESYLASQRRA</sequence>
<dbReference type="EMBL" id="WKFB01000101">
    <property type="protein sequence ID" value="KAF6735733.1"/>
    <property type="molecule type" value="Genomic_DNA"/>
</dbReference>
<name>A0A834FKG9_ORYME</name>
<dbReference type="SMART" id="SM00188">
    <property type="entry name" value="IL10"/>
    <property type="match status" value="1"/>
</dbReference>
<dbReference type="GO" id="GO:0001817">
    <property type="term" value="P:regulation of cytokine production"/>
    <property type="evidence" value="ECO:0007669"/>
    <property type="project" value="UniProtKB-ARBA"/>
</dbReference>
<dbReference type="PANTHER" id="PTHR48482">
    <property type="entry name" value="INTERLEUKIN-19-RELATED"/>
    <property type="match status" value="1"/>
</dbReference>
<comment type="subunit">
    <text evidence="3">Homodimer. Interacts with IL10RA and IL10RB.</text>
</comment>
<protein>
    <recommendedName>
        <fullName evidence="10">Interleukin family protein</fullName>
    </recommendedName>
</protein>
<evidence type="ECO:0000256" key="8">
    <source>
        <dbReference type="ARBA" id="ARBA00023180"/>
    </source>
</evidence>
<evidence type="ECO:0000256" key="6">
    <source>
        <dbReference type="ARBA" id="ARBA00022729"/>
    </source>
</evidence>
<dbReference type="GO" id="GO:0005615">
    <property type="term" value="C:extracellular space"/>
    <property type="evidence" value="ECO:0007669"/>
    <property type="project" value="UniProtKB-UniRule"/>
</dbReference>
<evidence type="ECO:0000313" key="11">
    <source>
        <dbReference type="EMBL" id="KAF6735733.1"/>
    </source>
</evidence>
<feature type="signal peptide" evidence="10">
    <location>
        <begin position="1"/>
        <end position="22"/>
    </location>
</feature>
<evidence type="ECO:0000256" key="9">
    <source>
        <dbReference type="PIRSR" id="PIRSR620443-50"/>
    </source>
</evidence>
<dbReference type="PROSITE" id="PS00520">
    <property type="entry name" value="INTERLEUKIN_10"/>
    <property type="match status" value="1"/>
</dbReference>
<dbReference type="GO" id="GO:0006955">
    <property type="term" value="P:immune response"/>
    <property type="evidence" value="ECO:0007669"/>
    <property type="project" value="InterPro"/>
</dbReference>
<evidence type="ECO:0000313" key="12">
    <source>
        <dbReference type="Proteomes" id="UP000646548"/>
    </source>
</evidence>
<comment type="caution">
    <text evidence="11">The sequence shown here is derived from an EMBL/GenBank/DDBJ whole genome shotgun (WGS) entry which is preliminary data.</text>
</comment>
<dbReference type="InterPro" id="IPR020443">
    <property type="entry name" value="IL-10/19/20/24/26"/>
</dbReference>